<dbReference type="Ensembl" id="ENSTRUT00000068860.1">
    <property type="protein sequence ID" value="ENSTRUP00000080157.1"/>
    <property type="gene ID" value="ENSTRUG00000027442.1"/>
</dbReference>
<dbReference type="Proteomes" id="UP000005226">
    <property type="component" value="Chromosome 6"/>
</dbReference>
<reference evidence="1" key="3">
    <citation type="submission" date="2025-09" db="UniProtKB">
        <authorList>
            <consortium name="Ensembl"/>
        </authorList>
    </citation>
    <scope>IDENTIFICATION</scope>
</reference>
<evidence type="ECO:0000313" key="1">
    <source>
        <dbReference type="Ensembl" id="ENSTRUP00000080157.1"/>
    </source>
</evidence>
<proteinExistence type="predicted"/>
<accession>A0A674P389</accession>
<name>A0A674P389_TAKRU</name>
<evidence type="ECO:0000313" key="2">
    <source>
        <dbReference type="Proteomes" id="UP000005226"/>
    </source>
</evidence>
<organism evidence="1 2">
    <name type="scientific">Takifugu rubripes</name>
    <name type="common">Japanese pufferfish</name>
    <name type="synonym">Fugu rubripes</name>
    <dbReference type="NCBI Taxonomy" id="31033"/>
    <lineage>
        <taxon>Eukaryota</taxon>
        <taxon>Metazoa</taxon>
        <taxon>Chordata</taxon>
        <taxon>Craniata</taxon>
        <taxon>Vertebrata</taxon>
        <taxon>Euteleostomi</taxon>
        <taxon>Actinopterygii</taxon>
        <taxon>Neopterygii</taxon>
        <taxon>Teleostei</taxon>
        <taxon>Neoteleostei</taxon>
        <taxon>Acanthomorphata</taxon>
        <taxon>Eupercaria</taxon>
        <taxon>Tetraodontiformes</taxon>
        <taxon>Tetradontoidea</taxon>
        <taxon>Tetraodontidae</taxon>
        <taxon>Takifugu</taxon>
    </lineage>
</organism>
<reference evidence="1" key="2">
    <citation type="submission" date="2025-08" db="UniProtKB">
        <authorList>
            <consortium name="Ensembl"/>
        </authorList>
    </citation>
    <scope>IDENTIFICATION</scope>
</reference>
<protein>
    <submittedName>
        <fullName evidence="1">Uncharacterized protein</fullName>
    </submittedName>
</protein>
<sequence length="110" mass="12030">LKIKPSQRPSSQLMEANVCVCVCGPPGLRRLPAIHALTSPQLEGRGSGVLLSLYPCVFVREKHLLRGCGQIRFIFTIPQVQIGGRRVSLLPLKCRACTWVLSHVLPPAPP</sequence>
<dbReference type="AlphaFoldDB" id="A0A674P389"/>
<dbReference type="InParanoid" id="A0A674P389"/>
<reference evidence="1 2" key="1">
    <citation type="journal article" date="2011" name="Genome Biol. Evol.">
        <title>Integration of the genetic map and genome assembly of fugu facilitates insights into distinct features of genome evolution in teleosts and mammals.</title>
        <authorList>
            <person name="Kai W."/>
            <person name="Kikuchi K."/>
            <person name="Tohari S."/>
            <person name="Chew A.K."/>
            <person name="Tay A."/>
            <person name="Fujiwara A."/>
            <person name="Hosoya S."/>
            <person name="Suetake H."/>
            <person name="Naruse K."/>
            <person name="Brenner S."/>
            <person name="Suzuki Y."/>
            <person name="Venkatesh B."/>
        </authorList>
    </citation>
    <scope>NUCLEOTIDE SEQUENCE [LARGE SCALE GENOMIC DNA]</scope>
</reference>
<keyword evidence="2" id="KW-1185">Reference proteome</keyword>